<proteinExistence type="predicted"/>
<keyword evidence="2" id="KW-1185">Reference proteome</keyword>
<gene>
    <name evidence="1" type="ORF">NQ315_016227</name>
</gene>
<dbReference type="EMBL" id="JANEYG010000079">
    <property type="protein sequence ID" value="KAJ8914149.1"/>
    <property type="molecule type" value="Genomic_DNA"/>
</dbReference>
<protein>
    <submittedName>
        <fullName evidence="1">Uncharacterized protein</fullName>
    </submittedName>
</protein>
<comment type="caution">
    <text evidence="1">The sequence shown here is derived from an EMBL/GenBank/DDBJ whole genome shotgun (WGS) entry which is preliminary data.</text>
</comment>
<dbReference type="Proteomes" id="UP001159042">
    <property type="component" value="Unassembled WGS sequence"/>
</dbReference>
<evidence type="ECO:0000313" key="1">
    <source>
        <dbReference type="EMBL" id="KAJ8914149.1"/>
    </source>
</evidence>
<accession>A0AAV8VJ24</accession>
<evidence type="ECO:0000313" key="2">
    <source>
        <dbReference type="Proteomes" id="UP001159042"/>
    </source>
</evidence>
<reference evidence="1 2" key="1">
    <citation type="journal article" date="2023" name="Insect Mol. Biol.">
        <title>Genome sequencing provides insights into the evolution of gene families encoding plant cell wall-degrading enzymes in longhorned beetles.</title>
        <authorList>
            <person name="Shin N.R."/>
            <person name="Okamura Y."/>
            <person name="Kirsch R."/>
            <person name="Pauchet Y."/>
        </authorList>
    </citation>
    <scope>NUCLEOTIDE SEQUENCE [LARGE SCALE GENOMIC DNA]</scope>
    <source>
        <strain evidence="1">EAD_L_NR</strain>
    </source>
</reference>
<organism evidence="1 2">
    <name type="scientific">Exocentrus adspersus</name>
    <dbReference type="NCBI Taxonomy" id="1586481"/>
    <lineage>
        <taxon>Eukaryota</taxon>
        <taxon>Metazoa</taxon>
        <taxon>Ecdysozoa</taxon>
        <taxon>Arthropoda</taxon>
        <taxon>Hexapoda</taxon>
        <taxon>Insecta</taxon>
        <taxon>Pterygota</taxon>
        <taxon>Neoptera</taxon>
        <taxon>Endopterygota</taxon>
        <taxon>Coleoptera</taxon>
        <taxon>Polyphaga</taxon>
        <taxon>Cucujiformia</taxon>
        <taxon>Chrysomeloidea</taxon>
        <taxon>Cerambycidae</taxon>
        <taxon>Lamiinae</taxon>
        <taxon>Acanthocinini</taxon>
        <taxon>Exocentrus</taxon>
    </lineage>
</organism>
<sequence length="193" mass="22498">MTEHANNWLRANDWVSQSFRANFYCRFCKCSKDIMQQQGLQNDDSLRNKTNYVNDVTTNNVLKRIVYGTQYLLSFHVTENYSADIAHDIFEGIAMFDIVELLYQYVFISKLFTIDTFNTLLKCFDFGKSNINKTPLISHSNLKSKHINMLCSEAKTLVLYFGLIIGYLIPTDDEYWELYTLTATCTDLFLKAH</sequence>
<dbReference type="AlphaFoldDB" id="A0AAV8VJ24"/>
<name>A0AAV8VJ24_9CUCU</name>